<organism evidence="4 5">
    <name type="scientific">Aspergillus pseudodeflectus</name>
    <dbReference type="NCBI Taxonomy" id="176178"/>
    <lineage>
        <taxon>Eukaryota</taxon>
        <taxon>Fungi</taxon>
        <taxon>Dikarya</taxon>
        <taxon>Ascomycota</taxon>
        <taxon>Pezizomycotina</taxon>
        <taxon>Eurotiomycetes</taxon>
        <taxon>Eurotiomycetidae</taxon>
        <taxon>Eurotiales</taxon>
        <taxon>Aspergillaceae</taxon>
        <taxon>Aspergillus</taxon>
        <taxon>Aspergillus subgen. Nidulantes</taxon>
    </lineage>
</organism>
<evidence type="ECO:0000256" key="2">
    <source>
        <dbReference type="ARBA" id="ARBA00022857"/>
    </source>
</evidence>
<keyword evidence="3" id="KW-0560">Oxidoreductase</keyword>
<keyword evidence="2" id="KW-0521">NADP</keyword>
<dbReference type="RefSeq" id="XP_070905747.1">
    <property type="nucleotide sequence ID" value="XM_071038074.1"/>
</dbReference>
<accession>A0ABR4LE22</accession>
<name>A0ABR4LE22_9EURO</name>
<reference evidence="4 5" key="1">
    <citation type="submission" date="2024-07" db="EMBL/GenBank/DDBJ databases">
        <title>Section-level genome sequencing and comparative genomics of Aspergillus sections Usti and Cavernicolus.</title>
        <authorList>
            <consortium name="Lawrence Berkeley National Laboratory"/>
            <person name="Nybo J.L."/>
            <person name="Vesth T.C."/>
            <person name="Theobald S."/>
            <person name="Frisvad J.C."/>
            <person name="Larsen T.O."/>
            <person name="Kjaerboelling I."/>
            <person name="Rothschild-Mancinelli K."/>
            <person name="Lyhne E.K."/>
            <person name="Kogle M.E."/>
            <person name="Barry K."/>
            <person name="Clum A."/>
            <person name="Na H."/>
            <person name="Ledsgaard L."/>
            <person name="Lin J."/>
            <person name="Lipzen A."/>
            <person name="Kuo A."/>
            <person name="Riley R."/>
            <person name="Mondo S."/>
            <person name="LaButti K."/>
            <person name="Haridas S."/>
            <person name="Pangalinan J."/>
            <person name="Salamov A.A."/>
            <person name="Simmons B.A."/>
            <person name="Magnuson J.K."/>
            <person name="Chen J."/>
            <person name="Drula E."/>
            <person name="Henrissat B."/>
            <person name="Wiebenga A."/>
            <person name="Lubbers R.J."/>
            <person name="Gomes A.C."/>
            <person name="Macurrencykelacurrency M.R."/>
            <person name="Stajich J."/>
            <person name="Grigoriev I.V."/>
            <person name="Mortensen U.H."/>
            <person name="De vries R.P."/>
            <person name="Baker S.E."/>
            <person name="Andersen M.R."/>
        </authorList>
    </citation>
    <scope>NUCLEOTIDE SEQUENCE [LARGE SCALE GENOMIC DNA]</scope>
    <source>
        <strain evidence="4 5">CBS 756.74</strain>
    </source>
</reference>
<sequence>MRIAIAGTGDLARYFYASLPHHNHTPIALTRSPKPFLDKLSIEQRVTDYTVPSLTSHLSDCDAVISTISAQPPDHITAHLALLSACRLSPRCKRIIPSEWTGNIEKHPELEPRYMHETREPIRRALREQDEVMWTSVLVGWFAEYLLPVEHEGRYFGALTVGWPVDFEKRVFVLYGKGEGRVTLTSAWDVVGAVVGLIESEDEKRWEEYTHIEGETVCWRDLLALLQERSEGEEWTVVSRGYEDAVKQVEEAEESGEYGSKVEAQLQLLGYTSFNSVDAEKAKRQREVYFPGVRVRGIEEALDEAKASGKSAI</sequence>
<evidence type="ECO:0000313" key="4">
    <source>
        <dbReference type="EMBL" id="KAL2861657.1"/>
    </source>
</evidence>
<gene>
    <name evidence="4" type="ORF">BJX68DRAFT_223016</name>
</gene>
<dbReference type="Proteomes" id="UP001610444">
    <property type="component" value="Unassembled WGS sequence"/>
</dbReference>
<protein>
    <recommendedName>
        <fullName evidence="6">NAD(P)-binding protein</fullName>
    </recommendedName>
</protein>
<comment type="similarity">
    <text evidence="1">Belongs to the NmrA-type oxidoreductase family. Isoflavone reductase subfamily.</text>
</comment>
<evidence type="ECO:0000256" key="3">
    <source>
        <dbReference type="ARBA" id="ARBA00023002"/>
    </source>
</evidence>
<keyword evidence="5" id="KW-1185">Reference proteome</keyword>
<proteinExistence type="inferred from homology"/>
<dbReference type="EMBL" id="JBFXLR010000001">
    <property type="protein sequence ID" value="KAL2861657.1"/>
    <property type="molecule type" value="Genomic_DNA"/>
</dbReference>
<evidence type="ECO:0000256" key="1">
    <source>
        <dbReference type="ARBA" id="ARBA00005725"/>
    </source>
</evidence>
<evidence type="ECO:0000313" key="5">
    <source>
        <dbReference type="Proteomes" id="UP001610444"/>
    </source>
</evidence>
<dbReference type="Gene3D" id="3.90.25.10">
    <property type="entry name" value="UDP-galactose 4-epimerase, domain 1"/>
    <property type="match status" value="1"/>
</dbReference>
<dbReference type="InterPro" id="IPR051609">
    <property type="entry name" value="NmrA/Isoflavone_reductase-like"/>
</dbReference>
<dbReference type="Gene3D" id="3.40.50.720">
    <property type="entry name" value="NAD(P)-binding Rossmann-like Domain"/>
    <property type="match status" value="1"/>
</dbReference>
<dbReference type="SUPFAM" id="SSF51735">
    <property type="entry name" value="NAD(P)-binding Rossmann-fold domains"/>
    <property type="match status" value="1"/>
</dbReference>
<dbReference type="GeneID" id="98153238"/>
<comment type="caution">
    <text evidence="4">The sequence shown here is derived from an EMBL/GenBank/DDBJ whole genome shotgun (WGS) entry which is preliminary data.</text>
</comment>
<dbReference type="PANTHER" id="PTHR47706:SF4">
    <property type="entry name" value="NMRA-LIKE DOMAIN-CONTAINING PROTEIN"/>
    <property type="match status" value="1"/>
</dbReference>
<evidence type="ECO:0008006" key="6">
    <source>
        <dbReference type="Google" id="ProtNLM"/>
    </source>
</evidence>
<dbReference type="PANTHER" id="PTHR47706">
    <property type="entry name" value="NMRA-LIKE FAMILY PROTEIN"/>
    <property type="match status" value="1"/>
</dbReference>
<dbReference type="InterPro" id="IPR036291">
    <property type="entry name" value="NAD(P)-bd_dom_sf"/>
</dbReference>